<dbReference type="SUPFAM" id="SSF51261">
    <property type="entry name" value="Duplicated hybrid motif"/>
    <property type="match status" value="1"/>
</dbReference>
<dbReference type="EMBL" id="BSWK01000012">
    <property type="protein sequence ID" value="GMB86636.1"/>
    <property type="molecule type" value="Genomic_DNA"/>
</dbReference>
<dbReference type="PANTHER" id="PTHR45008:SF1">
    <property type="entry name" value="PTS SYSTEM GLUCOSE-SPECIFIC EIIA COMPONENT"/>
    <property type="match status" value="1"/>
</dbReference>
<dbReference type="GO" id="GO:0005737">
    <property type="term" value="C:cytoplasm"/>
    <property type="evidence" value="ECO:0007669"/>
    <property type="project" value="UniProtKB-SubCell"/>
</dbReference>
<keyword evidence="5" id="KW-0808">Transferase</keyword>
<accession>A0AAV5PFX0</accession>
<evidence type="ECO:0000256" key="5">
    <source>
        <dbReference type="ARBA" id="ARBA00022679"/>
    </source>
</evidence>
<dbReference type="NCBIfam" id="TIGR00830">
    <property type="entry name" value="PTBA"/>
    <property type="match status" value="1"/>
</dbReference>
<dbReference type="PROSITE" id="PS00371">
    <property type="entry name" value="PTS_EIIA_TYPE_1_HIS"/>
    <property type="match status" value="1"/>
</dbReference>
<dbReference type="PANTHER" id="PTHR45008">
    <property type="entry name" value="PTS SYSTEM GLUCOSE-SPECIFIC EIIA COMPONENT"/>
    <property type="match status" value="1"/>
</dbReference>
<evidence type="ECO:0000256" key="4">
    <source>
        <dbReference type="ARBA" id="ARBA00022597"/>
    </source>
</evidence>
<dbReference type="PROSITE" id="PS51093">
    <property type="entry name" value="PTS_EIIA_TYPE_1"/>
    <property type="match status" value="1"/>
</dbReference>
<evidence type="ECO:0000256" key="1">
    <source>
        <dbReference type="ARBA" id="ARBA00004496"/>
    </source>
</evidence>
<feature type="domain" description="PTS EIIA type-1" evidence="8">
    <location>
        <begin position="18"/>
        <end position="122"/>
    </location>
</feature>
<evidence type="ECO:0000313" key="9">
    <source>
        <dbReference type="EMBL" id="GMB86636.1"/>
    </source>
</evidence>
<dbReference type="InterPro" id="IPR001127">
    <property type="entry name" value="PTS_EIIA_1_perm"/>
</dbReference>
<evidence type="ECO:0000256" key="6">
    <source>
        <dbReference type="ARBA" id="ARBA00022683"/>
    </source>
</evidence>
<proteinExistence type="predicted"/>
<gene>
    <name evidence="9" type="ORF">ME0900_10090</name>
</gene>
<evidence type="ECO:0000256" key="2">
    <source>
        <dbReference type="ARBA" id="ARBA00004651"/>
    </source>
</evidence>
<keyword evidence="7" id="KW-0418">Kinase</keyword>
<keyword evidence="6" id="KW-0598">Phosphotransferase system</keyword>
<comment type="caution">
    <text evidence="9">The sequence shown here is derived from an EMBL/GenBank/DDBJ whole genome shotgun (WGS) entry which is preliminary data.</text>
</comment>
<evidence type="ECO:0000259" key="8">
    <source>
        <dbReference type="PROSITE" id="PS51093"/>
    </source>
</evidence>
<dbReference type="GO" id="GO:0016301">
    <property type="term" value="F:kinase activity"/>
    <property type="evidence" value="ECO:0007669"/>
    <property type="project" value="UniProtKB-KW"/>
</dbReference>
<name>A0AAV5PFX0_LACDE</name>
<keyword evidence="4" id="KW-0762">Sugar transport</keyword>
<keyword evidence="3" id="KW-0813">Transport</keyword>
<dbReference type="Proteomes" id="UP001165243">
    <property type="component" value="Unassembled WGS sequence"/>
</dbReference>
<evidence type="ECO:0000256" key="3">
    <source>
        <dbReference type="ARBA" id="ARBA00022448"/>
    </source>
</evidence>
<reference evidence="9" key="1">
    <citation type="submission" date="2023-04" db="EMBL/GenBank/DDBJ databases">
        <title>Draft genome sequences of Lactobacillus delbrueckii subsp. bulgaricus ME-900 and ME-901 with improved acid tolerance.</title>
        <authorList>
            <person name="Ishida T."/>
            <person name="Yamamoto E."/>
            <person name="Koizumi A."/>
            <person name="Fujiwara S."/>
            <person name="Makino S."/>
            <person name="Kano H."/>
            <person name="Kimura K."/>
        </authorList>
    </citation>
    <scope>NUCLEOTIDE SEQUENCE</scope>
    <source>
        <strain evidence="9">ME-900</strain>
    </source>
</reference>
<dbReference type="GO" id="GO:0009401">
    <property type="term" value="P:phosphoenolpyruvate-dependent sugar phosphotransferase system"/>
    <property type="evidence" value="ECO:0007669"/>
    <property type="project" value="UniProtKB-KW"/>
</dbReference>
<dbReference type="FunFam" id="2.70.70.10:FF:000001">
    <property type="entry name" value="PTS system glucose-specific IIA component"/>
    <property type="match status" value="1"/>
</dbReference>
<organism evidence="9 10">
    <name type="scientific">Lactobacillus delbrueckii subsp. bulgaricus</name>
    <dbReference type="NCBI Taxonomy" id="1585"/>
    <lineage>
        <taxon>Bacteria</taxon>
        <taxon>Bacillati</taxon>
        <taxon>Bacillota</taxon>
        <taxon>Bacilli</taxon>
        <taxon>Lactobacillales</taxon>
        <taxon>Lactobacillaceae</taxon>
        <taxon>Lactobacillus</taxon>
    </lineage>
</organism>
<dbReference type="Pfam" id="PF00358">
    <property type="entry name" value="PTS_EIIA_1"/>
    <property type="match status" value="1"/>
</dbReference>
<protein>
    <submittedName>
        <fullName evidence="9">Glucose/sucrose-specific PTS system IIA component</fullName>
    </submittedName>
</protein>
<evidence type="ECO:0000313" key="10">
    <source>
        <dbReference type="Proteomes" id="UP001165243"/>
    </source>
</evidence>
<sequence length="149" mass="15835">MHFPKWVSLVEDLSAVNDEVFSQKLMGNGAAIVPSDGNVYSPVTGTVSVAYKTGHAYGLKSDDGAEVLIHIGLNTVNLNGQHFKSLVTQGQHIEKGDKIGEVDLDAVKAAGYDTTVMVVITNSPSYNEAARVEATDVKHGDNLISLTAH</sequence>
<comment type="subcellular location">
    <subcellularLocation>
        <location evidence="2">Cell membrane</location>
        <topology evidence="2">Multi-pass membrane protein</topology>
    </subcellularLocation>
    <subcellularLocation>
        <location evidence="1">Cytoplasm</location>
    </subcellularLocation>
</comment>
<dbReference type="InterPro" id="IPR011055">
    <property type="entry name" value="Dup_hybrid_motif"/>
</dbReference>
<evidence type="ECO:0000256" key="7">
    <source>
        <dbReference type="ARBA" id="ARBA00022777"/>
    </source>
</evidence>
<dbReference type="GO" id="GO:0005886">
    <property type="term" value="C:plasma membrane"/>
    <property type="evidence" value="ECO:0007669"/>
    <property type="project" value="UniProtKB-SubCell"/>
</dbReference>
<dbReference type="AlphaFoldDB" id="A0AAV5PFX0"/>
<dbReference type="InterPro" id="IPR050890">
    <property type="entry name" value="PTS_EIIA_component"/>
</dbReference>
<dbReference type="Gene3D" id="2.70.70.10">
    <property type="entry name" value="Glucose Permease (Domain IIA)"/>
    <property type="match status" value="1"/>
</dbReference>